<comment type="caution">
    <text evidence="1">The sequence shown here is derived from an EMBL/GenBank/DDBJ whole genome shotgun (WGS) entry which is preliminary data.</text>
</comment>
<accession>A0A150F4M3</accession>
<dbReference type="Proteomes" id="UP000075430">
    <property type="component" value="Unassembled WGS sequence"/>
</dbReference>
<evidence type="ECO:0008006" key="3">
    <source>
        <dbReference type="Google" id="ProtNLM"/>
    </source>
</evidence>
<dbReference type="RefSeq" id="WP_061522768.1">
    <property type="nucleotide sequence ID" value="NZ_JARLZY010000030.1"/>
</dbReference>
<evidence type="ECO:0000313" key="2">
    <source>
        <dbReference type="Proteomes" id="UP000075430"/>
    </source>
</evidence>
<organism evidence="1 2">
    <name type="scientific">Bacillus nakamurai</name>
    <dbReference type="NCBI Taxonomy" id="1793963"/>
    <lineage>
        <taxon>Bacteria</taxon>
        <taxon>Bacillati</taxon>
        <taxon>Bacillota</taxon>
        <taxon>Bacilli</taxon>
        <taxon>Bacillales</taxon>
        <taxon>Bacillaceae</taxon>
        <taxon>Bacillus</taxon>
    </lineage>
</organism>
<reference evidence="2" key="1">
    <citation type="submission" date="2016-02" db="EMBL/GenBank/DDBJ databases">
        <authorList>
            <person name="Dunlap C."/>
        </authorList>
    </citation>
    <scope>NUCLEOTIDE SEQUENCE [LARGE SCALE GENOMIC DNA]</scope>
    <source>
        <strain evidence="2">NRRL B-41092</strain>
    </source>
</reference>
<gene>
    <name evidence="1" type="ORF">AXI58_19900</name>
</gene>
<dbReference type="STRING" id="1793963.AXI58_19900"/>
<dbReference type="OrthoDB" id="2112405at2"/>
<dbReference type="AlphaFoldDB" id="A0A150F4M3"/>
<evidence type="ECO:0000313" key="1">
    <source>
        <dbReference type="EMBL" id="KXZ16388.1"/>
    </source>
</evidence>
<name>A0A150F4M3_9BACI</name>
<proteinExistence type="predicted"/>
<dbReference type="PROSITE" id="PS52050">
    <property type="entry name" value="WYL"/>
    <property type="match status" value="1"/>
</dbReference>
<sequence>MKAMLNRSLNEKSALDMIYMKNDRTISKRSIIVHQIKQQYVRAFCFKSRQTKTFRIDNILAVAPSNYRRGISNHA</sequence>
<keyword evidence="2" id="KW-1185">Reference proteome</keyword>
<dbReference type="EMBL" id="LSBA01000031">
    <property type="protein sequence ID" value="KXZ16388.1"/>
    <property type="molecule type" value="Genomic_DNA"/>
</dbReference>
<protein>
    <recommendedName>
        <fullName evidence="3">Transcriptional regulator</fullName>
    </recommendedName>
</protein>